<name>A0A067EX30_CITSI</name>
<keyword evidence="4" id="KW-1185">Reference proteome</keyword>
<feature type="transmembrane region" description="Helical" evidence="2">
    <location>
        <begin position="321"/>
        <end position="339"/>
    </location>
</feature>
<feature type="compositionally biased region" description="Polar residues" evidence="1">
    <location>
        <begin position="257"/>
        <end position="267"/>
    </location>
</feature>
<feature type="region of interest" description="Disordered" evidence="1">
    <location>
        <begin position="257"/>
        <end position="316"/>
    </location>
</feature>
<evidence type="ECO:0000256" key="1">
    <source>
        <dbReference type="SAM" id="MobiDB-lite"/>
    </source>
</evidence>
<dbReference type="eggNOG" id="ENOG502RZ61">
    <property type="taxonomic scope" value="Eukaryota"/>
</dbReference>
<sequence>MENGLLLTSLPPSQRPIISCCCCSIFFVPHLHFLQLKTTSHFHHHLRLSFTLSPKSSKWDSNAGRNFNFSFSEENQEEEEEEEEEEQSSTGNVKKKKRKKRKWWSKNPPPKLNKKRAAIIFDEAVGSILIFKVFKSFGWFLPVVVISYMLASGLKAFLMTFGFYLVLSLLLLAFEKLWGMTHWKPIGKSRVRRKASSMYASRVQMEDREVEEAQDATKEKMDTPSWVGSNNGPVNKGTQDVPDFGGWDFLDEARPMQGTSRVTSESQTTEEEILSGNGRRVPRKSQTTKEKKLSGNGRRETSKSQRTEDDKVGGNGRRSDIPLLIRLLIAVFPFIGFWAKMFW</sequence>
<protein>
    <submittedName>
        <fullName evidence="3">Uncharacterized protein</fullName>
    </submittedName>
</protein>
<feature type="transmembrane region" description="Helical" evidence="2">
    <location>
        <begin position="16"/>
        <end position="34"/>
    </location>
</feature>
<feature type="compositionally biased region" description="Basic residues" evidence="1">
    <location>
        <begin position="93"/>
        <end position="104"/>
    </location>
</feature>
<keyword evidence="2" id="KW-0472">Membrane</keyword>
<dbReference type="STRING" id="2711.A0A067EX30"/>
<keyword evidence="2" id="KW-1133">Transmembrane helix</keyword>
<feature type="transmembrane region" description="Helical" evidence="2">
    <location>
        <begin position="124"/>
        <end position="150"/>
    </location>
</feature>
<evidence type="ECO:0000313" key="3">
    <source>
        <dbReference type="EMBL" id="KDO55747.1"/>
    </source>
</evidence>
<accession>A0A067EX30</accession>
<feature type="region of interest" description="Disordered" evidence="1">
    <location>
        <begin position="206"/>
        <end position="241"/>
    </location>
</feature>
<dbReference type="AlphaFoldDB" id="A0A067EX30"/>
<feature type="compositionally biased region" description="Acidic residues" evidence="1">
    <location>
        <begin position="74"/>
        <end position="87"/>
    </location>
</feature>
<keyword evidence="2" id="KW-0812">Transmembrane</keyword>
<feature type="compositionally biased region" description="Basic and acidic residues" evidence="1">
    <location>
        <begin position="287"/>
        <end position="316"/>
    </location>
</feature>
<reference evidence="3 4" key="1">
    <citation type="submission" date="2014-04" db="EMBL/GenBank/DDBJ databases">
        <authorList>
            <consortium name="International Citrus Genome Consortium"/>
            <person name="Gmitter F."/>
            <person name="Chen C."/>
            <person name="Farmerie W."/>
            <person name="Harkins T."/>
            <person name="Desany B."/>
            <person name="Mohiuddin M."/>
            <person name="Kodira C."/>
            <person name="Borodovsky M."/>
            <person name="Lomsadze A."/>
            <person name="Burns P."/>
            <person name="Jenkins J."/>
            <person name="Prochnik S."/>
            <person name="Shu S."/>
            <person name="Chapman J."/>
            <person name="Pitluck S."/>
            <person name="Schmutz J."/>
            <person name="Rokhsar D."/>
        </authorList>
    </citation>
    <scope>NUCLEOTIDE SEQUENCE</scope>
</reference>
<feature type="compositionally biased region" description="Polar residues" evidence="1">
    <location>
        <begin position="226"/>
        <end position="238"/>
    </location>
</feature>
<dbReference type="PANTHER" id="PTHR35719:SF2">
    <property type="entry name" value="ABC TRANSMEMBRANE TYPE-1 DOMAIN-CONTAINING PROTEIN"/>
    <property type="match status" value="1"/>
</dbReference>
<dbReference type="EMBL" id="KK784981">
    <property type="protein sequence ID" value="KDO55747.1"/>
    <property type="molecule type" value="Genomic_DNA"/>
</dbReference>
<proteinExistence type="predicted"/>
<dbReference type="PaxDb" id="2711-XP_006493998.1"/>
<organism evidence="3 4">
    <name type="scientific">Citrus sinensis</name>
    <name type="common">Sweet orange</name>
    <name type="synonym">Citrus aurantium var. sinensis</name>
    <dbReference type="NCBI Taxonomy" id="2711"/>
    <lineage>
        <taxon>Eukaryota</taxon>
        <taxon>Viridiplantae</taxon>
        <taxon>Streptophyta</taxon>
        <taxon>Embryophyta</taxon>
        <taxon>Tracheophyta</taxon>
        <taxon>Spermatophyta</taxon>
        <taxon>Magnoliopsida</taxon>
        <taxon>eudicotyledons</taxon>
        <taxon>Gunneridae</taxon>
        <taxon>Pentapetalae</taxon>
        <taxon>rosids</taxon>
        <taxon>malvids</taxon>
        <taxon>Sapindales</taxon>
        <taxon>Rutaceae</taxon>
        <taxon>Aurantioideae</taxon>
        <taxon>Citrus</taxon>
    </lineage>
</organism>
<dbReference type="Proteomes" id="UP000027120">
    <property type="component" value="Unassembled WGS sequence"/>
</dbReference>
<evidence type="ECO:0000313" key="4">
    <source>
        <dbReference type="Proteomes" id="UP000027120"/>
    </source>
</evidence>
<feature type="transmembrane region" description="Helical" evidence="2">
    <location>
        <begin position="156"/>
        <end position="174"/>
    </location>
</feature>
<dbReference type="PANTHER" id="PTHR35719">
    <property type="entry name" value="OS01G0680600 PROTEIN"/>
    <property type="match status" value="1"/>
</dbReference>
<evidence type="ECO:0000256" key="2">
    <source>
        <dbReference type="SAM" id="Phobius"/>
    </source>
</evidence>
<gene>
    <name evidence="3" type="ORF">CISIN_1g019318mg</name>
</gene>
<feature type="region of interest" description="Disordered" evidence="1">
    <location>
        <begin position="72"/>
        <end position="109"/>
    </location>
</feature>